<evidence type="ECO:0000256" key="7">
    <source>
        <dbReference type="ARBA" id="ARBA00022729"/>
    </source>
</evidence>
<dbReference type="InterPro" id="IPR010917">
    <property type="entry name" value="TonB_rcpt_CS"/>
</dbReference>
<dbReference type="PANTHER" id="PTHR32552:SF82">
    <property type="entry name" value="FCUA PROTEIN"/>
    <property type="match status" value="1"/>
</dbReference>
<evidence type="ECO:0000256" key="15">
    <source>
        <dbReference type="PROSITE-ProRule" id="PRU10144"/>
    </source>
</evidence>
<keyword evidence="11 14" id="KW-0472">Membrane</keyword>
<keyword evidence="10 16" id="KW-0798">TonB box</keyword>
<keyword evidence="9" id="KW-0406">Ion transport</keyword>
<feature type="short sequence motif" description="TonB C-terminal box" evidence="15">
    <location>
        <begin position="695"/>
        <end position="712"/>
    </location>
</feature>
<evidence type="ECO:0000259" key="18">
    <source>
        <dbReference type="Pfam" id="PF07715"/>
    </source>
</evidence>
<dbReference type="InterPro" id="IPR039426">
    <property type="entry name" value="TonB-dep_rcpt-like"/>
</dbReference>
<dbReference type="PROSITE" id="PS52016">
    <property type="entry name" value="TONB_DEPENDENT_REC_3"/>
    <property type="match status" value="1"/>
</dbReference>
<dbReference type="GO" id="GO:0009279">
    <property type="term" value="C:cell outer membrane"/>
    <property type="evidence" value="ECO:0007669"/>
    <property type="project" value="UniProtKB-SubCell"/>
</dbReference>
<comment type="similarity">
    <text evidence="2 14 16">Belongs to the TonB-dependent receptor family.</text>
</comment>
<dbReference type="NCBIfam" id="TIGR01783">
    <property type="entry name" value="TonB-siderophor"/>
    <property type="match status" value="1"/>
</dbReference>
<evidence type="ECO:0000256" key="12">
    <source>
        <dbReference type="ARBA" id="ARBA00023170"/>
    </source>
</evidence>
<evidence type="ECO:0000256" key="8">
    <source>
        <dbReference type="ARBA" id="ARBA00023004"/>
    </source>
</evidence>
<evidence type="ECO:0000313" key="20">
    <source>
        <dbReference type="Proteomes" id="UP000253501"/>
    </source>
</evidence>
<dbReference type="PROSITE" id="PS01156">
    <property type="entry name" value="TONB_DEPENDENT_REC_2"/>
    <property type="match status" value="1"/>
</dbReference>
<feature type="domain" description="TonB-dependent receptor-like beta-barrel" evidence="17">
    <location>
        <begin position="286"/>
        <end position="681"/>
    </location>
</feature>
<evidence type="ECO:0000256" key="2">
    <source>
        <dbReference type="ARBA" id="ARBA00009810"/>
    </source>
</evidence>
<keyword evidence="7" id="KW-0732">Signal</keyword>
<dbReference type="GO" id="GO:0015891">
    <property type="term" value="P:siderophore transport"/>
    <property type="evidence" value="ECO:0007669"/>
    <property type="project" value="InterPro"/>
</dbReference>
<evidence type="ECO:0000256" key="4">
    <source>
        <dbReference type="ARBA" id="ARBA00022452"/>
    </source>
</evidence>
<evidence type="ECO:0000256" key="14">
    <source>
        <dbReference type="PROSITE-ProRule" id="PRU01360"/>
    </source>
</evidence>
<evidence type="ECO:0000256" key="6">
    <source>
        <dbReference type="ARBA" id="ARBA00022692"/>
    </source>
</evidence>
<evidence type="ECO:0000256" key="16">
    <source>
        <dbReference type="RuleBase" id="RU003357"/>
    </source>
</evidence>
<dbReference type="PANTHER" id="PTHR32552">
    <property type="entry name" value="FERRICHROME IRON RECEPTOR-RELATED"/>
    <property type="match status" value="1"/>
</dbReference>
<evidence type="ECO:0000313" key="19">
    <source>
        <dbReference type="EMBL" id="RCJ09297.1"/>
    </source>
</evidence>
<keyword evidence="12 19" id="KW-0675">Receptor</keyword>
<evidence type="ECO:0000256" key="11">
    <source>
        <dbReference type="ARBA" id="ARBA00023136"/>
    </source>
</evidence>
<keyword evidence="3 14" id="KW-0813">Transport</keyword>
<dbReference type="AlphaFoldDB" id="A0A367PQ91"/>
<dbReference type="Gene3D" id="2.40.170.20">
    <property type="entry name" value="TonB-dependent receptor, beta-barrel domain"/>
    <property type="match status" value="1"/>
</dbReference>
<dbReference type="Proteomes" id="UP000253501">
    <property type="component" value="Unassembled WGS sequence"/>
</dbReference>
<dbReference type="InterPro" id="IPR037066">
    <property type="entry name" value="Plug_dom_sf"/>
</dbReference>
<comment type="caution">
    <text evidence="19">The sequence shown here is derived from an EMBL/GenBank/DDBJ whole genome shotgun (WGS) entry which is preliminary data.</text>
</comment>
<dbReference type="InterPro" id="IPR036942">
    <property type="entry name" value="Beta-barrel_TonB_sf"/>
</dbReference>
<dbReference type="InterPro" id="IPR000531">
    <property type="entry name" value="Beta-barrel_TonB"/>
</dbReference>
<evidence type="ECO:0000256" key="5">
    <source>
        <dbReference type="ARBA" id="ARBA00022496"/>
    </source>
</evidence>
<evidence type="ECO:0000256" key="10">
    <source>
        <dbReference type="ARBA" id="ARBA00023077"/>
    </source>
</evidence>
<evidence type="ECO:0000256" key="13">
    <source>
        <dbReference type="ARBA" id="ARBA00023237"/>
    </source>
</evidence>
<gene>
    <name evidence="19" type="ORF">DDK22_06850</name>
</gene>
<dbReference type="GO" id="GO:0038023">
    <property type="term" value="F:signaling receptor activity"/>
    <property type="evidence" value="ECO:0007669"/>
    <property type="project" value="InterPro"/>
</dbReference>
<reference evidence="19 20" key="1">
    <citation type="submission" date="2018-04" db="EMBL/GenBank/DDBJ databases">
        <title>Cupriavidus necator CR12 genome sequencing and assembly.</title>
        <authorList>
            <person name="Ben Fekih I."/>
            <person name="Mazhar H.S."/>
            <person name="Bello S.K."/>
            <person name="Rensing C."/>
        </authorList>
    </citation>
    <scope>NUCLEOTIDE SEQUENCE [LARGE SCALE GENOMIC DNA]</scope>
    <source>
        <strain evidence="19 20">CR12</strain>
    </source>
</reference>
<proteinExistence type="inferred from homology"/>
<evidence type="ECO:0000256" key="1">
    <source>
        <dbReference type="ARBA" id="ARBA00004571"/>
    </source>
</evidence>
<accession>A0A367PQ91</accession>
<evidence type="ECO:0000256" key="3">
    <source>
        <dbReference type="ARBA" id="ARBA00022448"/>
    </source>
</evidence>
<keyword evidence="4 14" id="KW-1134">Transmembrane beta strand</keyword>
<dbReference type="CDD" id="cd01347">
    <property type="entry name" value="ligand_gated_channel"/>
    <property type="match status" value="1"/>
</dbReference>
<keyword evidence="6 14" id="KW-0812">Transmembrane</keyword>
<feature type="domain" description="TonB-dependent receptor plug" evidence="18">
    <location>
        <begin position="70"/>
        <end position="172"/>
    </location>
</feature>
<organism evidence="19 20">
    <name type="scientific">Cupriavidus necator</name>
    <name type="common">Alcaligenes eutrophus</name>
    <name type="synonym">Ralstonia eutropha</name>
    <dbReference type="NCBI Taxonomy" id="106590"/>
    <lineage>
        <taxon>Bacteria</taxon>
        <taxon>Pseudomonadati</taxon>
        <taxon>Pseudomonadota</taxon>
        <taxon>Betaproteobacteria</taxon>
        <taxon>Burkholderiales</taxon>
        <taxon>Burkholderiaceae</taxon>
        <taxon>Cupriavidus</taxon>
    </lineage>
</organism>
<dbReference type="Pfam" id="PF07715">
    <property type="entry name" value="Plug"/>
    <property type="match status" value="1"/>
</dbReference>
<evidence type="ECO:0000259" key="17">
    <source>
        <dbReference type="Pfam" id="PF00593"/>
    </source>
</evidence>
<dbReference type="EMBL" id="QDHA01000015">
    <property type="protein sequence ID" value="RCJ09297.1"/>
    <property type="molecule type" value="Genomic_DNA"/>
</dbReference>
<keyword evidence="13 14" id="KW-0998">Cell outer membrane</keyword>
<keyword evidence="8" id="KW-0408">Iron</keyword>
<dbReference type="SUPFAM" id="SSF56935">
    <property type="entry name" value="Porins"/>
    <property type="match status" value="1"/>
</dbReference>
<dbReference type="GO" id="GO:0015344">
    <property type="term" value="F:siderophore uptake transmembrane transporter activity"/>
    <property type="evidence" value="ECO:0007669"/>
    <property type="project" value="TreeGrafter"/>
</dbReference>
<comment type="subcellular location">
    <subcellularLocation>
        <location evidence="1 14">Cell outer membrane</location>
        <topology evidence="1 14">Multi-pass membrane protein</topology>
    </subcellularLocation>
</comment>
<dbReference type="InterPro" id="IPR010105">
    <property type="entry name" value="TonB_sidphr_rcpt"/>
</dbReference>
<dbReference type="Pfam" id="PF00593">
    <property type="entry name" value="TonB_dep_Rec_b-barrel"/>
    <property type="match status" value="1"/>
</dbReference>
<sequence length="712" mass="75592">MGVLATFHLHAACAQQVDAADSAAPAQPGAHTLPQVMVSASAETGEAPAPYAGGQVARGGRLGMLGDTTIMKAPFNLTSYTLELIQNQQSATVAEALSKDPSVRSTGLPGGNIDTYYIRGFPINEANSGEIAFNGVYGIAPSYRVFTDYAERIEVLKGPAALLYGMSPNSGVGGVINVVPKRAGEDLTSFTASYASDTQFGGHLDVARRFGEDREWGIRVNGSYYNGDTTADNQSRKAPVGAIALDYRGKQLRASLDVLAQEERIDAPGRPFTIAAGVPVPAAPDGRRNVTQPWEYSKGREGAVLFRTEYDINDSLTAFASAGGAWSRLDRVFGTTPAIINAQGDTLSTPTYYKFKVDRGTFDGGLRARFATGPVKHAVTLQASAYSERFDRAFTSGTPVSSNIYNPVTRPAQILPAPSTVPRLSATDLSGMALSDTMAFLDERVLLTLGVRQQRVKARNYNQATGAVATSYDESATTPMVGLVVQPTQRLSVYANYIQGLSKGDMAPPTASNAGETFAPHKADQYEVGTKVDFGRFTATLAAFQITKPSGALSDGVFSVSGEQRNRGLELNVFGEVVPRVRLLGGITLIDGEITKAAPAANIGKTAIGVPDMQANLGAEWDLPWVAGLTLTGAVIYTGSQYVNQANTASLPAWTRFDVGARYTTKIGGKATTFRANILNVFDRDYWAGVTSWGSFSVAAPRTVLLSATVDF</sequence>
<dbReference type="Gene3D" id="2.170.130.10">
    <property type="entry name" value="TonB-dependent receptor, plug domain"/>
    <property type="match status" value="1"/>
</dbReference>
<keyword evidence="5" id="KW-0410">Iron transport</keyword>
<protein>
    <submittedName>
        <fullName evidence="19">TonB-dependent siderophore receptor</fullName>
    </submittedName>
</protein>
<name>A0A367PQ91_CUPNE</name>
<evidence type="ECO:0000256" key="9">
    <source>
        <dbReference type="ARBA" id="ARBA00023065"/>
    </source>
</evidence>
<dbReference type="InterPro" id="IPR012910">
    <property type="entry name" value="Plug_dom"/>
</dbReference>